<dbReference type="AlphaFoldDB" id="A0AAV9APL1"/>
<evidence type="ECO:0000313" key="2">
    <source>
        <dbReference type="Proteomes" id="UP001179952"/>
    </source>
</evidence>
<proteinExistence type="predicted"/>
<dbReference type="Proteomes" id="UP001179952">
    <property type="component" value="Unassembled WGS sequence"/>
</dbReference>
<accession>A0AAV9APL1</accession>
<reference evidence="1" key="2">
    <citation type="submission" date="2023-06" db="EMBL/GenBank/DDBJ databases">
        <authorList>
            <person name="Ma L."/>
            <person name="Liu K.-W."/>
            <person name="Li Z."/>
            <person name="Hsiao Y.-Y."/>
            <person name="Qi Y."/>
            <person name="Fu T."/>
            <person name="Tang G."/>
            <person name="Zhang D."/>
            <person name="Sun W.-H."/>
            <person name="Liu D.-K."/>
            <person name="Li Y."/>
            <person name="Chen G.-Z."/>
            <person name="Liu X.-D."/>
            <person name="Liao X.-Y."/>
            <person name="Jiang Y.-T."/>
            <person name="Yu X."/>
            <person name="Hao Y."/>
            <person name="Huang J."/>
            <person name="Zhao X.-W."/>
            <person name="Ke S."/>
            <person name="Chen Y.-Y."/>
            <person name="Wu W.-L."/>
            <person name="Hsu J.-L."/>
            <person name="Lin Y.-F."/>
            <person name="Huang M.-D."/>
            <person name="Li C.-Y."/>
            <person name="Huang L."/>
            <person name="Wang Z.-W."/>
            <person name="Zhao X."/>
            <person name="Zhong W.-Y."/>
            <person name="Peng D.-H."/>
            <person name="Ahmad S."/>
            <person name="Lan S."/>
            <person name="Zhang J.-S."/>
            <person name="Tsai W.-C."/>
            <person name="Van De Peer Y."/>
            <person name="Liu Z.-J."/>
        </authorList>
    </citation>
    <scope>NUCLEOTIDE SEQUENCE</scope>
    <source>
        <strain evidence="1">SCP</strain>
        <tissue evidence="1">Leaves</tissue>
    </source>
</reference>
<keyword evidence="2" id="KW-1185">Reference proteome</keyword>
<gene>
    <name evidence="1" type="ORF">QJS04_geneDACA015331</name>
</gene>
<comment type="caution">
    <text evidence="1">The sequence shown here is derived from an EMBL/GenBank/DDBJ whole genome shotgun (WGS) entry which is preliminary data.</text>
</comment>
<protein>
    <submittedName>
        <fullName evidence="1">Uncharacterized protein</fullName>
    </submittedName>
</protein>
<sequence>MNQGGLCRREGAGECVAGEGFVANEGSEDCRRKGLCSFQYRMKGLCGEITGGEGGGSR</sequence>
<reference evidence="1" key="1">
    <citation type="journal article" date="2023" name="Nat. Commun.">
        <title>Diploid and tetraploid genomes of Acorus and the evolution of monocots.</title>
        <authorList>
            <person name="Ma L."/>
            <person name="Liu K.W."/>
            <person name="Li Z."/>
            <person name="Hsiao Y.Y."/>
            <person name="Qi Y."/>
            <person name="Fu T."/>
            <person name="Tang G.D."/>
            <person name="Zhang D."/>
            <person name="Sun W.H."/>
            <person name="Liu D.K."/>
            <person name="Li Y."/>
            <person name="Chen G.Z."/>
            <person name="Liu X.D."/>
            <person name="Liao X.Y."/>
            <person name="Jiang Y.T."/>
            <person name="Yu X."/>
            <person name="Hao Y."/>
            <person name="Huang J."/>
            <person name="Zhao X.W."/>
            <person name="Ke S."/>
            <person name="Chen Y.Y."/>
            <person name="Wu W.L."/>
            <person name="Hsu J.L."/>
            <person name="Lin Y.F."/>
            <person name="Huang M.D."/>
            <person name="Li C.Y."/>
            <person name="Huang L."/>
            <person name="Wang Z.W."/>
            <person name="Zhao X."/>
            <person name="Zhong W.Y."/>
            <person name="Peng D.H."/>
            <person name="Ahmad S."/>
            <person name="Lan S."/>
            <person name="Zhang J.S."/>
            <person name="Tsai W.C."/>
            <person name="Van de Peer Y."/>
            <person name="Liu Z.J."/>
        </authorList>
    </citation>
    <scope>NUCLEOTIDE SEQUENCE</scope>
    <source>
        <strain evidence="1">SCP</strain>
    </source>
</reference>
<dbReference type="EMBL" id="JAUJYN010000007">
    <property type="protein sequence ID" value="KAK1266294.1"/>
    <property type="molecule type" value="Genomic_DNA"/>
</dbReference>
<evidence type="ECO:0000313" key="1">
    <source>
        <dbReference type="EMBL" id="KAK1266294.1"/>
    </source>
</evidence>
<name>A0AAV9APL1_ACOGR</name>
<organism evidence="1 2">
    <name type="scientific">Acorus gramineus</name>
    <name type="common">Dwarf sweet flag</name>
    <dbReference type="NCBI Taxonomy" id="55184"/>
    <lineage>
        <taxon>Eukaryota</taxon>
        <taxon>Viridiplantae</taxon>
        <taxon>Streptophyta</taxon>
        <taxon>Embryophyta</taxon>
        <taxon>Tracheophyta</taxon>
        <taxon>Spermatophyta</taxon>
        <taxon>Magnoliopsida</taxon>
        <taxon>Liliopsida</taxon>
        <taxon>Acoraceae</taxon>
        <taxon>Acorus</taxon>
    </lineage>
</organism>